<evidence type="ECO:0000256" key="10">
    <source>
        <dbReference type="RuleBase" id="RU351113"/>
    </source>
</evidence>
<dbReference type="GO" id="GO:0004984">
    <property type="term" value="F:olfactory receptor activity"/>
    <property type="evidence" value="ECO:0007669"/>
    <property type="project" value="InterPro"/>
</dbReference>
<dbReference type="GO" id="GO:0007165">
    <property type="term" value="P:signal transduction"/>
    <property type="evidence" value="ECO:0007669"/>
    <property type="project" value="UniProtKB-KW"/>
</dbReference>
<evidence type="ECO:0000256" key="3">
    <source>
        <dbReference type="ARBA" id="ARBA00022606"/>
    </source>
</evidence>
<keyword evidence="7 10" id="KW-0472">Membrane</keyword>
<comment type="similarity">
    <text evidence="10">Belongs to the insect chemoreceptor superfamily. Heteromeric odorant receptor channel (TC 1.A.69) family.</text>
</comment>
<feature type="transmembrane region" description="Helical" evidence="10">
    <location>
        <begin position="25"/>
        <end position="48"/>
    </location>
</feature>
<evidence type="ECO:0000256" key="5">
    <source>
        <dbReference type="ARBA" id="ARBA00022725"/>
    </source>
</evidence>
<dbReference type="Pfam" id="PF02949">
    <property type="entry name" value="7tm_6"/>
    <property type="match status" value="1"/>
</dbReference>
<name>A0A0E3Y5A6_9SCAR</name>
<dbReference type="GO" id="GO:0005549">
    <property type="term" value="F:odorant binding"/>
    <property type="evidence" value="ECO:0007669"/>
    <property type="project" value="InterPro"/>
</dbReference>
<evidence type="ECO:0000256" key="8">
    <source>
        <dbReference type="ARBA" id="ARBA00023170"/>
    </source>
</evidence>
<accession>A0A0E3Y5A6</accession>
<evidence type="ECO:0000256" key="7">
    <source>
        <dbReference type="ARBA" id="ARBA00023136"/>
    </source>
</evidence>
<dbReference type="GO" id="GO:0005886">
    <property type="term" value="C:plasma membrane"/>
    <property type="evidence" value="ECO:0007669"/>
    <property type="project" value="UniProtKB-SubCell"/>
</dbReference>
<evidence type="ECO:0000313" key="11">
    <source>
        <dbReference type="EMBL" id="AKC58554.1"/>
    </source>
</evidence>
<dbReference type="PANTHER" id="PTHR21137">
    <property type="entry name" value="ODORANT RECEPTOR"/>
    <property type="match status" value="1"/>
</dbReference>
<evidence type="ECO:0000256" key="6">
    <source>
        <dbReference type="ARBA" id="ARBA00022989"/>
    </source>
</evidence>
<keyword evidence="5 10" id="KW-0552">Olfaction</keyword>
<keyword evidence="3 10" id="KW-0716">Sensory transduction</keyword>
<sequence>MRSEFSTYTNFLKVLLYWPIESKNVYIVIAYDIMSSIKFILVYIVFFIMDCIVIYENSANVEQMVSESFLVFTLCNFFVKSFQYTNCNRRIRGVLEDISLDIFEPKDKQSEDVTKKAMAYSKRIFYIYVITCCSFGFLLGAGAIISEEHNALPFNFSYPFDKTHGFGYKVALAYEALSISSNAMTHATMDCVVYSILAFVRVQLSLLNEDLCNLGSIQYNTYQASLEQQILCIEKHQAIKRIVKELNEIITFPMFVQSTLSAITLCMSVYKLTGVELLSEEGISYIMYCAVMHAQLGIPFWYGNEIISKSNELTISAYQCNWIEENKHFKSNLLIFLMSTIKPIEVSGGYFIVMSLEPLITILKCSWSYTTILRSI</sequence>
<dbReference type="EMBL" id="KM251673">
    <property type="protein sequence ID" value="AKC58554.1"/>
    <property type="molecule type" value="mRNA"/>
</dbReference>
<organism evidence="11">
    <name type="scientific">Anomala corpulenta</name>
    <dbReference type="NCBI Taxonomy" id="931571"/>
    <lineage>
        <taxon>Eukaryota</taxon>
        <taxon>Metazoa</taxon>
        <taxon>Ecdysozoa</taxon>
        <taxon>Arthropoda</taxon>
        <taxon>Hexapoda</taxon>
        <taxon>Insecta</taxon>
        <taxon>Pterygota</taxon>
        <taxon>Neoptera</taxon>
        <taxon>Endopterygota</taxon>
        <taxon>Coleoptera</taxon>
        <taxon>Polyphaga</taxon>
        <taxon>Scarabaeiformia</taxon>
        <taxon>Scarabaeidae</taxon>
        <taxon>Rutelinae</taxon>
        <taxon>Anomala</taxon>
    </lineage>
</organism>
<keyword evidence="4 10" id="KW-0812">Transmembrane</keyword>
<keyword evidence="2" id="KW-1003">Cell membrane</keyword>
<keyword evidence="6 10" id="KW-1133">Transmembrane helix</keyword>
<comment type="subcellular location">
    <subcellularLocation>
        <location evidence="1 10">Cell membrane</location>
        <topology evidence="1 10">Multi-pass membrane protein</topology>
    </subcellularLocation>
</comment>
<keyword evidence="8 10" id="KW-0675">Receptor</keyword>
<evidence type="ECO:0000256" key="1">
    <source>
        <dbReference type="ARBA" id="ARBA00004651"/>
    </source>
</evidence>
<comment type="caution">
    <text evidence="10">Lacks conserved residue(s) required for the propagation of feature annotation.</text>
</comment>
<protein>
    <recommendedName>
        <fullName evidence="10">Odorant receptor</fullName>
    </recommendedName>
</protein>
<keyword evidence="9 10" id="KW-0807">Transducer</keyword>
<dbReference type="AlphaFoldDB" id="A0A0E3Y5A6"/>
<gene>
    <name evidence="11" type="primary">OR19</name>
</gene>
<evidence type="ECO:0000256" key="9">
    <source>
        <dbReference type="ARBA" id="ARBA00023224"/>
    </source>
</evidence>
<dbReference type="InterPro" id="IPR004117">
    <property type="entry name" value="7tm6_olfct_rcpt"/>
</dbReference>
<reference evidence="11" key="1">
    <citation type="journal article" date="2015" name="PLoS ONE">
        <title>Chemosensory Gene Families in Adult Antennae of Anomala corpulenta Motschulsky (Coleoptera: Scarabaeidae: Rutelinae).</title>
        <authorList>
            <person name="Li X."/>
            <person name="Ju Q."/>
            <person name="Jie W."/>
            <person name="Li F."/>
            <person name="Jiang X."/>
            <person name="Hu J."/>
            <person name="Qu M."/>
        </authorList>
    </citation>
    <scope>NUCLEOTIDE SEQUENCE</scope>
</reference>
<evidence type="ECO:0000256" key="4">
    <source>
        <dbReference type="ARBA" id="ARBA00022692"/>
    </source>
</evidence>
<evidence type="ECO:0000256" key="2">
    <source>
        <dbReference type="ARBA" id="ARBA00022475"/>
    </source>
</evidence>
<proteinExistence type="evidence at transcript level"/>
<feature type="transmembrane region" description="Helical" evidence="10">
    <location>
        <begin position="125"/>
        <end position="145"/>
    </location>
</feature>
<dbReference type="PANTHER" id="PTHR21137:SF35">
    <property type="entry name" value="ODORANT RECEPTOR 19A-RELATED"/>
    <property type="match status" value="1"/>
</dbReference>